<proteinExistence type="predicted"/>
<name>A0A0F7FIY6_9CREN</name>
<dbReference type="HOGENOM" id="CLU_189637_0_0_2"/>
<sequence>MKSLYKIIPEIIEELKSKGGQATERELYESLSKRLEATGDNTLSIREFNKILLVLETRGLIRVSILKRNVRSIQLLSEREVRRNLEVSSNGG</sequence>
<reference evidence="1 2" key="1">
    <citation type="journal article" date="2015" name="Stand. Genomic Sci.">
        <title>Complete genome sequence of and proposal of Thermofilum uzonense sp. nov. a novel hyperthermophilic crenarchaeon and emended description of the genus Thermofilum.</title>
        <authorList>
            <person name="Toshchakov S.V."/>
            <person name="Korzhenkov A.A."/>
            <person name="Samarov N.I."/>
            <person name="Mazunin I.O."/>
            <person name="Mozhey O.I."/>
            <person name="Shmyr I.S."/>
            <person name="Derbikova K.S."/>
            <person name="Taranov E.A."/>
            <person name="Dominova I.N."/>
            <person name="Bonch-Osmolovskaya E.A."/>
            <person name="Patrushev M.V."/>
            <person name="Podosokorskaya O.A."/>
            <person name="Kublanov I.V."/>
        </authorList>
    </citation>
    <scope>NUCLEOTIDE SEQUENCE [LARGE SCALE GENOMIC DNA]</scope>
    <source>
        <strain evidence="1 2">1807-2</strain>
    </source>
</reference>
<evidence type="ECO:0000313" key="2">
    <source>
        <dbReference type="Proteomes" id="UP000067434"/>
    </source>
</evidence>
<dbReference type="EMBL" id="CP009961">
    <property type="protein sequence ID" value="AKG39248.1"/>
    <property type="molecule type" value="Genomic_DNA"/>
</dbReference>
<keyword evidence="2" id="KW-1185">Reference proteome</keyword>
<gene>
    <name evidence="1" type="ORF">MA03_08465</name>
</gene>
<dbReference type="AlphaFoldDB" id="A0A0F7FIY6"/>
<evidence type="ECO:0008006" key="3">
    <source>
        <dbReference type="Google" id="ProtNLM"/>
    </source>
</evidence>
<dbReference type="RefSeq" id="WP_052884823.1">
    <property type="nucleotide sequence ID" value="NZ_CP009961.1"/>
</dbReference>
<organism evidence="1 2">
    <name type="scientific">Infirmifilum uzonense</name>
    <dbReference type="NCBI Taxonomy" id="1550241"/>
    <lineage>
        <taxon>Archaea</taxon>
        <taxon>Thermoproteota</taxon>
        <taxon>Thermoprotei</taxon>
        <taxon>Thermofilales</taxon>
        <taxon>Thermofilaceae</taxon>
        <taxon>Infirmifilum</taxon>
    </lineage>
</organism>
<accession>A0A0F7FIY6</accession>
<dbReference type="STRING" id="1550241.MA03_08465"/>
<dbReference type="OrthoDB" id="14757at2157"/>
<dbReference type="GeneID" id="25402258"/>
<dbReference type="KEGG" id="thf:MA03_08465"/>
<evidence type="ECO:0000313" key="1">
    <source>
        <dbReference type="EMBL" id="AKG39248.1"/>
    </source>
</evidence>
<protein>
    <recommendedName>
        <fullName evidence="3">ArsR family transcriptional regulator</fullName>
    </recommendedName>
</protein>
<dbReference type="PATRIC" id="fig|1550241.5.peg.1754"/>
<dbReference type="Proteomes" id="UP000067434">
    <property type="component" value="Chromosome"/>
</dbReference>